<evidence type="ECO:0000313" key="2">
    <source>
        <dbReference type="Proteomes" id="UP000192923"/>
    </source>
</evidence>
<dbReference type="AlphaFoldDB" id="A0A1Y6CZU2"/>
<dbReference type="EMBL" id="FXAM01000001">
    <property type="protein sequence ID" value="SMF95861.1"/>
    <property type="molecule type" value="Genomic_DNA"/>
</dbReference>
<gene>
    <name evidence="1" type="ORF">SAMN02949497_3237</name>
</gene>
<protein>
    <submittedName>
        <fullName evidence="1">Uncharacterized protein</fullName>
    </submittedName>
</protein>
<dbReference type="RefSeq" id="WP_085214444.1">
    <property type="nucleotide sequence ID" value="NZ_FXAM01000001.1"/>
</dbReference>
<dbReference type="Proteomes" id="UP000192923">
    <property type="component" value="Unassembled WGS sequence"/>
</dbReference>
<reference evidence="1 2" key="1">
    <citation type="submission" date="2016-12" db="EMBL/GenBank/DDBJ databases">
        <authorList>
            <person name="Song W.-J."/>
            <person name="Kurnit D.M."/>
        </authorList>
    </citation>
    <scope>NUCLEOTIDE SEQUENCE [LARGE SCALE GENOMIC DNA]</scope>
    <source>
        <strain evidence="1 2">175</strain>
    </source>
</reference>
<name>A0A1Y6CZU2_9GAMM</name>
<dbReference type="OrthoDB" id="6691177at2"/>
<organism evidence="1 2">
    <name type="scientific">Methylomagnum ishizawai</name>
    <dbReference type="NCBI Taxonomy" id="1760988"/>
    <lineage>
        <taxon>Bacteria</taxon>
        <taxon>Pseudomonadati</taxon>
        <taxon>Pseudomonadota</taxon>
        <taxon>Gammaproteobacteria</taxon>
        <taxon>Methylococcales</taxon>
        <taxon>Methylococcaceae</taxon>
        <taxon>Methylomagnum</taxon>
    </lineage>
</organism>
<evidence type="ECO:0000313" key="1">
    <source>
        <dbReference type="EMBL" id="SMF95861.1"/>
    </source>
</evidence>
<sequence length="117" mass="12854">MANTKHQAAWRAKVQKSRVEIYLDPEELAKLDGLGGTRAEAIRGLLVGKCALPENKREALPEIPDAVAMKLREAFPGPDGVGIDWTKAAEAALLSHRRREQEAKRLRMKRAAAKMGG</sequence>
<accession>A0A1Y6CZU2</accession>
<proteinExistence type="predicted"/>
<keyword evidence="2" id="KW-1185">Reference proteome</keyword>